<dbReference type="PANTHER" id="PTHR40588">
    <property type="entry name" value="MRNA INTERFERASE TOXIN YAFQ"/>
    <property type="match status" value="1"/>
</dbReference>
<proteinExistence type="predicted"/>
<dbReference type="EMBL" id="LT634362">
    <property type="protein sequence ID" value="SFZ88088.1"/>
    <property type="molecule type" value="Genomic_DNA"/>
</dbReference>
<dbReference type="PANTHER" id="PTHR40588:SF1">
    <property type="entry name" value="MRNA INTERFERASE TOXIN YAFQ"/>
    <property type="match status" value="1"/>
</dbReference>
<dbReference type="GO" id="GO:0004521">
    <property type="term" value="F:RNA endonuclease activity"/>
    <property type="evidence" value="ECO:0007669"/>
    <property type="project" value="TreeGrafter"/>
</dbReference>
<dbReference type="InterPro" id="IPR004386">
    <property type="entry name" value="Toxin_YafQ-like"/>
</dbReference>
<dbReference type="AlphaFoldDB" id="A0A1K2I6T1"/>
<accession>A0A1K2I6T1</accession>
<reference evidence="3" key="1">
    <citation type="submission" date="2016-11" db="EMBL/GenBank/DDBJ databases">
        <authorList>
            <person name="Jaros S."/>
            <person name="Januszkiewicz K."/>
            <person name="Wedrychowicz H."/>
        </authorList>
    </citation>
    <scope>NUCLEOTIDE SEQUENCE</scope>
    <source>
        <strain evidence="3">ACA-DC 565</strain>
    </source>
</reference>
<dbReference type="Pfam" id="PF15738">
    <property type="entry name" value="YafQ_toxin"/>
    <property type="match status" value="1"/>
</dbReference>
<keyword evidence="1" id="KW-1277">Toxin-antitoxin system</keyword>
<evidence type="ECO:0000256" key="1">
    <source>
        <dbReference type="ARBA" id="ARBA00022649"/>
    </source>
</evidence>
<dbReference type="GO" id="GO:0006402">
    <property type="term" value="P:mRNA catabolic process"/>
    <property type="evidence" value="ECO:0007669"/>
    <property type="project" value="TreeGrafter"/>
</dbReference>
<evidence type="ECO:0008006" key="4">
    <source>
        <dbReference type="Google" id="ProtNLM"/>
    </source>
</evidence>
<dbReference type="GO" id="GO:0006415">
    <property type="term" value="P:translational termination"/>
    <property type="evidence" value="ECO:0007669"/>
    <property type="project" value="TreeGrafter"/>
</dbReference>
<name>A0A1K2I6T1_9LACO</name>
<feature type="active site" description="Proton donor" evidence="2">
    <location>
        <position position="90"/>
    </location>
</feature>
<dbReference type="NCBIfam" id="TIGR02385">
    <property type="entry name" value="RelE_StbE"/>
    <property type="match status" value="1"/>
</dbReference>
<dbReference type="SUPFAM" id="SSF143011">
    <property type="entry name" value="RelE-like"/>
    <property type="match status" value="1"/>
</dbReference>
<sequence length="95" mass="11454">MNKKIKIITSNLFKKNLKRYKKKHYDISQLENVIDVLIKNDVQKLKQYGDHSLKGSYQGFRELHIQPNWLLVYRFEDNCLKLYLLNLGTHDDLFK</sequence>
<dbReference type="PIRSF" id="PIRSF006156">
    <property type="entry name" value="YafQ"/>
    <property type="match status" value="1"/>
</dbReference>
<protein>
    <recommendedName>
        <fullName evidence="4">YafQ toxin protein</fullName>
    </recommendedName>
</protein>
<evidence type="ECO:0000313" key="3">
    <source>
        <dbReference type="EMBL" id="SFZ88088.1"/>
    </source>
</evidence>
<dbReference type="InterPro" id="IPR035093">
    <property type="entry name" value="RelE/ParE_toxin_dom_sf"/>
</dbReference>
<gene>
    <name evidence="3" type="ORF">LREN565_1201</name>
</gene>
<organism evidence="3">
    <name type="scientific">Loigolactobacillus rennini</name>
    <dbReference type="NCBI Taxonomy" id="238013"/>
    <lineage>
        <taxon>Bacteria</taxon>
        <taxon>Bacillati</taxon>
        <taxon>Bacillota</taxon>
        <taxon>Bacilli</taxon>
        <taxon>Lactobacillales</taxon>
        <taxon>Lactobacillaceae</taxon>
        <taxon>Loigolactobacillus</taxon>
    </lineage>
</organism>
<dbReference type="InterPro" id="IPR007712">
    <property type="entry name" value="RelE/ParE_toxin"/>
</dbReference>
<dbReference type="Gene3D" id="3.30.2310.20">
    <property type="entry name" value="RelE-like"/>
    <property type="match status" value="1"/>
</dbReference>
<evidence type="ECO:0000256" key="2">
    <source>
        <dbReference type="PIRSR" id="PIRSR006156-1"/>
    </source>
</evidence>